<dbReference type="Proteomes" id="UP000031036">
    <property type="component" value="Unassembled WGS sequence"/>
</dbReference>
<dbReference type="EMBL" id="UYWY01019816">
    <property type="protein sequence ID" value="VDM39384.1"/>
    <property type="molecule type" value="Genomic_DNA"/>
</dbReference>
<reference evidence="2 4" key="1">
    <citation type="submission" date="2014-11" db="EMBL/GenBank/DDBJ databases">
        <title>Genetic blueprint of the zoonotic pathogen Toxocara canis.</title>
        <authorList>
            <person name="Zhu X.-Q."/>
            <person name="Korhonen P.K."/>
            <person name="Cai H."/>
            <person name="Young N.D."/>
            <person name="Nejsum P."/>
            <person name="von Samson-Himmelstjerna G."/>
            <person name="Boag P.R."/>
            <person name="Tan P."/>
            <person name="Li Q."/>
            <person name="Min J."/>
            <person name="Yang Y."/>
            <person name="Wang X."/>
            <person name="Fang X."/>
            <person name="Hall R.S."/>
            <person name="Hofmann A."/>
            <person name="Sternberg P.W."/>
            <person name="Jex A.R."/>
            <person name="Gasser R.B."/>
        </authorList>
    </citation>
    <scope>NUCLEOTIDE SEQUENCE [LARGE SCALE GENOMIC DNA]</scope>
    <source>
        <strain evidence="2">PN_DK_2014</strain>
    </source>
</reference>
<dbReference type="OMA" id="MIFFLER"/>
<gene>
    <name evidence="2" type="primary">ACRC</name>
    <name evidence="2" type="ORF">Tcan_14794</name>
    <name evidence="3" type="ORF">TCNE_LOCUS8063</name>
</gene>
<dbReference type="OrthoDB" id="20772at2759"/>
<evidence type="ECO:0000259" key="1">
    <source>
        <dbReference type="SMART" id="SM00731"/>
    </source>
</evidence>
<dbReference type="EMBL" id="JPKZ01000195">
    <property type="protein sequence ID" value="KHN88658.1"/>
    <property type="molecule type" value="Genomic_DNA"/>
</dbReference>
<dbReference type="GO" id="GO:0005634">
    <property type="term" value="C:nucleus"/>
    <property type="evidence" value="ECO:0007669"/>
    <property type="project" value="TreeGrafter"/>
</dbReference>
<reference evidence="3" key="2">
    <citation type="submission" date="2018-11" db="EMBL/GenBank/DDBJ databases">
        <authorList>
            <consortium name="Pathogen Informatics"/>
        </authorList>
    </citation>
    <scope>NUCLEOTIDE SEQUENCE [LARGE SCALE GENOMIC DNA]</scope>
</reference>
<keyword evidence="4" id="KW-1185">Reference proteome</keyword>
<dbReference type="PANTHER" id="PTHR23099:SF0">
    <property type="entry name" value="GERM CELL NUCLEAR ACIDIC PROTEIN"/>
    <property type="match status" value="1"/>
</dbReference>
<dbReference type="PANTHER" id="PTHR23099">
    <property type="entry name" value="TRANSCRIPTIONAL REGULATOR"/>
    <property type="match status" value="1"/>
</dbReference>
<protein>
    <submittedName>
        <fullName evidence="2">Acidic repeat-containing protein</fullName>
    </submittedName>
</protein>
<organism evidence="2 4">
    <name type="scientific">Toxocara canis</name>
    <name type="common">Canine roundworm</name>
    <dbReference type="NCBI Taxonomy" id="6265"/>
    <lineage>
        <taxon>Eukaryota</taxon>
        <taxon>Metazoa</taxon>
        <taxon>Ecdysozoa</taxon>
        <taxon>Nematoda</taxon>
        <taxon>Chromadorea</taxon>
        <taxon>Rhabditida</taxon>
        <taxon>Spirurina</taxon>
        <taxon>Ascaridomorpha</taxon>
        <taxon>Ascaridoidea</taxon>
        <taxon>Toxocaridae</taxon>
        <taxon>Toxocara</taxon>
    </lineage>
</organism>
<name>A0A0B2W3V2_TOXCA</name>
<evidence type="ECO:0000313" key="3">
    <source>
        <dbReference type="EMBL" id="VDM39384.1"/>
    </source>
</evidence>
<proteinExistence type="predicted"/>
<dbReference type="AlphaFoldDB" id="A0A0B2W3V2"/>
<dbReference type="STRING" id="6265.A0A0B2W3V2"/>
<feature type="domain" description="SprT-like" evidence="1">
    <location>
        <begin position="1"/>
        <end position="100"/>
    </location>
</feature>
<sequence length="163" mass="18891">MIFFLERVRDTLLHELCHAAVWVIDRVDVGGHGAAWKRWAIHCMSVFSSLPPIERCHNYKIDTKFLYICNGCGQTLKRHTKSFDTDRKICAICRGRFELQRSDGKAISTVKRANRFAEFVKENYGKEKKAGMKHADVMKILSYKFKQQAKMNTEMVEEENAAD</sequence>
<dbReference type="Pfam" id="PF10263">
    <property type="entry name" value="SprT-like"/>
    <property type="match status" value="1"/>
</dbReference>
<dbReference type="GO" id="GO:0006974">
    <property type="term" value="P:DNA damage response"/>
    <property type="evidence" value="ECO:0007669"/>
    <property type="project" value="UniProtKB-ARBA"/>
</dbReference>
<dbReference type="SMART" id="SM00731">
    <property type="entry name" value="SprT"/>
    <property type="match status" value="1"/>
</dbReference>
<evidence type="ECO:0000313" key="2">
    <source>
        <dbReference type="EMBL" id="KHN88658.1"/>
    </source>
</evidence>
<accession>A0A0B2W3V2</accession>
<dbReference type="InterPro" id="IPR006640">
    <property type="entry name" value="SprT-like_domain"/>
</dbReference>
<evidence type="ECO:0000313" key="4">
    <source>
        <dbReference type="Proteomes" id="UP000031036"/>
    </source>
</evidence>